<dbReference type="Pfam" id="PF13545">
    <property type="entry name" value="HTH_Crp_2"/>
    <property type="match status" value="1"/>
</dbReference>
<accession>A0ABW1TXU8</accession>
<name>A0ABW1TXU8_9BURK</name>
<dbReference type="RefSeq" id="WP_371437307.1">
    <property type="nucleotide sequence ID" value="NZ_JBHSRS010000018.1"/>
</dbReference>
<dbReference type="PROSITE" id="PS50943">
    <property type="entry name" value="HTH_CROC1"/>
    <property type="match status" value="1"/>
</dbReference>
<evidence type="ECO:0000259" key="6">
    <source>
        <dbReference type="PROSITE" id="PS51063"/>
    </source>
</evidence>
<dbReference type="PROSITE" id="PS51063">
    <property type="entry name" value="HTH_CRP_2"/>
    <property type="match status" value="1"/>
</dbReference>
<evidence type="ECO:0000256" key="1">
    <source>
        <dbReference type="ARBA" id="ARBA00023015"/>
    </source>
</evidence>
<dbReference type="InterPro" id="IPR036390">
    <property type="entry name" value="WH_DNA-bd_sf"/>
</dbReference>
<dbReference type="Proteomes" id="UP001596270">
    <property type="component" value="Unassembled WGS sequence"/>
</dbReference>
<feature type="domain" description="Cyclic nucleotide-binding" evidence="4">
    <location>
        <begin position="18"/>
        <end position="117"/>
    </location>
</feature>
<keyword evidence="8" id="KW-1185">Reference proteome</keyword>
<evidence type="ECO:0000259" key="5">
    <source>
        <dbReference type="PROSITE" id="PS50943"/>
    </source>
</evidence>
<feature type="domain" description="HTH crp-type" evidence="6">
    <location>
        <begin position="152"/>
        <end position="222"/>
    </location>
</feature>
<dbReference type="InterPro" id="IPR012318">
    <property type="entry name" value="HTH_CRP"/>
</dbReference>
<dbReference type="Pfam" id="PF00027">
    <property type="entry name" value="cNMP_binding"/>
    <property type="match status" value="1"/>
</dbReference>
<evidence type="ECO:0000256" key="3">
    <source>
        <dbReference type="ARBA" id="ARBA00023163"/>
    </source>
</evidence>
<dbReference type="PROSITE" id="PS50042">
    <property type="entry name" value="CNMP_BINDING_3"/>
    <property type="match status" value="1"/>
</dbReference>
<dbReference type="SMART" id="SM00419">
    <property type="entry name" value="HTH_CRP"/>
    <property type="match status" value="1"/>
</dbReference>
<sequence length="230" mass="24721">MAIQSQPQLVAAGAAIPGLLNLPDHVAELLLQASQRRKLSRGESLFAYGSAPDAMFGMVTGAVRTSITSASGREFVLGLLQAGHWFGEVSLLDGLPRVYAAHAVGDCEVAVLPAAAFWPLAEKHPEVHLALTRLVCHRLRLALAWIDDTVLMPLPARLARRITALLQGDGASGEQGVVSLSQEDLAAQLGVSRQSINRQLKLWEKQGLLRVDYGRIAVFDRAALELLTHG</sequence>
<dbReference type="SUPFAM" id="SSF46785">
    <property type="entry name" value="Winged helix' DNA-binding domain"/>
    <property type="match status" value="1"/>
</dbReference>
<evidence type="ECO:0000313" key="7">
    <source>
        <dbReference type="EMBL" id="MFC6281698.1"/>
    </source>
</evidence>
<dbReference type="InterPro" id="IPR050397">
    <property type="entry name" value="Env_Response_Regulators"/>
</dbReference>
<evidence type="ECO:0000313" key="8">
    <source>
        <dbReference type="Proteomes" id="UP001596270"/>
    </source>
</evidence>
<feature type="domain" description="HTH cro/C1-type" evidence="5">
    <location>
        <begin position="180"/>
        <end position="198"/>
    </location>
</feature>
<reference evidence="8" key="1">
    <citation type="journal article" date="2019" name="Int. J. Syst. Evol. Microbiol.">
        <title>The Global Catalogue of Microorganisms (GCM) 10K type strain sequencing project: providing services to taxonomists for standard genome sequencing and annotation.</title>
        <authorList>
            <consortium name="The Broad Institute Genomics Platform"/>
            <consortium name="The Broad Institute Genome Sequencing Center for Infectious Disease"/>
            <person name="Wu L."/>
            <person name="Ma J."/>
        </authorList>
    </citation>
    <scope>NUCLEOTIDE SEQUENCE [LARGE SCALE GENOMIC DNA]</scope>
    <source>
        <strain evidence="8">CCUG 39402</strain>
    </source>
</reference>
<dbReference type="InterPro" id="IPR014710">
    <property type="entry name" value="RmlC-like_jellyroll"/>
</dbReference>
<gene>
    <name evidence="7" type="ORF">ACFQND_10685</name>
</gene>
<dbReference type="CDD" id="cd00038">
    <property type="entry name" value="CAP_ED"/>
    <property type="match status" value="1"/>
</dbReference>
<protein>
    <submittedName>
        <fullName evidence="7">Crp/Fnr family transcriptional regulator</fullName>
    </submittedName>
</protein>
<dbReference type="SMART" id="SM00100">
    <property type="entry name" value="cNMP"/>
    <property type="match status" value="1"/>
</dbReference>
<comment type="caution">
    <text evidence="7">The sequence shown here is derived from an EMBL/GenBank/DDBJ whole genome shotgun (WGS) entry which is preliminary data.</text>
</comment>
<evidence type="ECO:0000259" key="4">
    <source>
        <dbReference type="PROSITE" id="PS50042"/>
    </source>
</evidence>
<dbReference type="EMBL" id="JBHSRS010000018">
    <property type="protein sequence ID" value="MFC6281698.1"/>
    <property type="molecule type" value="Genomic_DNA"/>
</dbReference>
<dbReference type="InterPro" id="IPR000595">
    <property type="entry name" value="cNMP-bd_dom"/>
</dbReference>
<proteinExistence type="predicted"/>
<dbReference type="PANTHER" id="PTHR24567:SF74">
    <property type="entry name" value="HTH-TYPE TRANSCRIPTIONAL REGULATOR ARCR"/>
    <property type="match status" value="1"/>
</dbReference>
<dbReference type="Gene3D" id="2.60.120.10">
    <property type="entry name" value="Jelly Rolls"/>
    <property type="match status" value="1"/>
</dbReference>
<dbReference type="PANTHER" id="PTHR24567">
    <property type="entry name" value="CRP FAMILY TRANSCRIPTIONAL REGULATORY PROTEIN"/>
    <property type="match status" value="1"/>
</dbReference>
<keyword evidence="3" id="KW-0804">Transcription</keyword>
<keyword evidence="2" id="KW-0238">DNA-binding</keyword>
<organism evidence="7 8">
    <name type="scientific">Polaromonas aquatica</name>
    <dbReference type="NCBI Taxonomy" id="332657"/>
    <lineage>
        <taxon>Bacteria</taxon>
        <taxon>Pseudomonadati</taxon>
        <taxon>Pseudomonadota</taxon>
        <taxon>Betaproteobacteria</taxon>
        <taxon>Burkholderiales</taxon>
        <taxon>Comamonadaceae</taxon>
        <taxon>Polaromonas</taxon>
    </lineage>
</organism>
<dbReference type="Gene3D" id="1.10.10.10">
    <property type="entry name" value="Winged helix-like DNA-binding domain superfamily/Winged helix DNA-binding domain"/>
    <property type="match status" value="1"/>
</dbReference>
<dbReference type="InterPro" id="IPR036388">
    <property type="entry name" value="WH-like_DNA-bd_sf"/>
</dbReference>
<keyword evidence="1" id="KW-0805">Transcription regulation</keyword>
<evidence type="ECO:0000256" key="2">
    <source>
        <dbReference type="ARBA" id="ARBA00023125"/>
    </source>
</evidence>
<dbReference type="SUPFAM" id="SSF51206">
    <property type="entry name" value="cAMP-binding domain-like"/>
    <property type="match status" value="1"/>
</dbReference>
<dbReference type="InterPro" id="IPR001387">
    <property type="entry name" value="Cro/C1-type_HTH"/>
</dbReference>
<dbReference type="InterPro" id="IPR018490">
    <property type="entry name" value="cNMP-bd_dom_sf"/>
</dbReference>